<evidence type="ECO:0000313" key="2">
    <source>
        <dbReference type="EMBL" id="KAJ8439806.1"/>
    </source>
</evidence>
<keyword evidence="3" id="KW-1185">Reference proteome</keyword>
<dbReference type="EMBL" id="JAKOGI010000207">
    <property type="protein sequence ID" value="KAJ8439806.1"/>
    <property type="molecule type" value="Genomic_DNA"/>
</dbReference>
<dbReference type="PROSITE" id="PS01098">
    <property type="entry name" value="LIPASE_GDSL_SER"/>
    <property type="match status" value="1"/>
</dbReference>
<organism evidence="2 3">
    <name type="scientific">Carnegiea gigantea</name>
    <dbReference type="NCBI Taxonomy" id="171969"/>
    <lineage>
        <taxon>Eukaryota</taxon>
        <taxon>Viridiplantae</taxon>
        <taxon>Streptophyta</taxon>
        <taxon>Embryophyta</taxon>
        <taxon>Tracheophyta</taxon>
        <taxon>Spermatophyta</taxon>
        <taxon>Magnoliopsida</taxon>
        <taxon>eudicotyledons</taxon>
        <taxon>Gunneridae</taxon>
        <taxon>Pentapetalae</taxon>
        <taxon>Caryophyllales</taxon>
        <taxon>Cactineae</taxon>
        <taxon>Cactaceae</taxon>
        <taxon>Cactoideae</taxon>
        <taxon>Echinocereeae</taxon>
        <taxon>Carnegiea</taxon>
    </lineage>
</organism>
<accession>A0A9Q1KBE9</accession>
<comment type="similarity">
    <text evidence="1">Belongs to the 'GDSL' lipolytic enzyme family.</text>
</comment>
<dbReference type="Gene3D" id="3.40.50.1110">
    <property type="entry name" value="SGNH hydrolase"/>
    <property type="match status" value="1"/>
</dbReference>
<dbReference type="InterPro" id="IPR001087">
    <property type="entry name" value="GDSL"/>
</dbReference>
<reference evidence="2" key="1">
    <citation type="submission" date="2022-04" db="EMBL/GenBank/DDBJ databases">
        <title>Carnegiea gigantea Genome sequencing and assembly v2.</title>
        <authorList>
            <person name="Copetti D."/>
            <person name="Sanderson M.J."/>
            <person name="Burquez A."/>
            <person name="Wojciechowski M.F."/>
        </authorList>
    </citation>
    <scope>NUCLEOTIDE SEQUENCE</scope>
    <source>
        <strain evidence="2">SGP5-SGP5p</strain>
        <tissue evidence="2">Aerial part</tissue>
    </source>
</reference>
<comment type="caution">
    <text evidence="2">The sequence shown here is derived from an EMBL/GenBank/DDBJ whole genome shotgun (WGS) entry which is preliminary data.</text>
</comment>
<dbReference type="Pfam" id="PF00657">
    <property type="entry name" value="Lipase_GDSL"/>
    <property type="match status" value="1"/>
</dbReference>
<name>A0A9Q1KBE9_9CARY</name>
<evidence type="ECO:0000256" key="1">
    <source>
        <dbReference type="ARBA" id="ARBA00008668"/>
    </source>
</evidence>
<protein>
    <submittedName>
        <fullName evidence="2">Uncharacterized protein</fullName>
    </submittedName>
</protein>
<dbReference type="PANTHER" id="PTHR45642:SF95">
    <property type="entry name" value="GDSL-LIKE LIPASE_ACYLHYDROLASE FAMILY PROTEIN, EXPRESSED"/>
    <property type="match status" value="1"/>
</dbReference>
<evidence type="ECO:0000313" key="3">
    <source>
        <dbReference type="Proteomes" id="UP001153076"/>
    </source>
</evidence>
<dbReference type="InterPro" id="IPR008265">
    <property type="entry name" value="Lipase_GDSL_AS"/>
</dbReference>
<dbReference type="AlphaFoldDB" id="A0A9Q1KBE9"/>
<dbReference type="GO" id="GO:0016298">
    <property type="term" value="F:lipase activity"/>
    <property type="evidence" value="ECO:0007669"/>
    <property type="project" value="InterPro"/>
</dbReference>
<sequence>MIKARAVELPPNVAVPAIFAFGDSIVDTGNNNYIKTLTKCNFPPYGKDFIGGIATGRFSNGKVLTDFLAEELSIKQYVPAYLDPSLGSQDLLTGVCFASGGSGYDPITCKTENVISIFQQLEYFKEYIEKLKQLLGEDKTQFILANSVFVILAGNNDIFNTCGDNPFRKKLVNDDFFTDRLVNFASSFIQVLNKWRKGVAEQD</sequence>
<dbReference type="GO" id="GO:0006629">
    <property type="term" value="P:lipid metabolic process"/>
    <property type="evidence" value="ECO:0007669"/>
    <property type="project" value="InterPro"/>
</dbReference>
<dbReference type="OrthoDB" id="1600564at2759"/>
<dbReference type="InterPro" id="IPR050592">
    <property type="entry name" value="GDSL_lipolytic_enzyme"/>
</dbReference>
<dbReference type="InterPro" id="IPR036514">
    <property type="entry name" value="SGNH_hydro_sf"/>
</dbReference>
<gene>
    <name evidence="2" type="ORF">Cgig2_029066</name>
</gene>
<proteinExistence type="inferred from homology"/>
<dbReference type="PANTHER" id="PTHR45642">
    <property type="entry name" value="GDSL ESTERASE/LIPASE EXL3"/>
    <property type="match status" value="1"/>
</dbReference>
<dbReference type="Proteomes" id="UP001153076">
    <property type="component" value="Unassembled WGS sequence"/>
</dbReference>